<feature type="compositionally biased region" description="Low complexity" evidence="1">
    <location>
        <begin position="1"/>
        <end position="10"/>
    </location>
</feature>
<evidence type="ECO:0000313" key="3">
    <source>
        <dbReference type="EMBL" id="CBZ23714.1"/>
    </source>
</evidence>
<dbReference type="KEGG" id="lmi:LMXM_07_0940"/>
<dbReference type="GO" id="GO:0005829">
    <property type="term" value="C:cytosol"/>
    <property type="evidence" value="ECO:0007669"/>
    <property type="project" value="TreeGrafter"/>
</dbReference>
<evidence type="ECO:0000313" key="4">
    <source>
        <dbReference type="Proteomes" id="UP000007259"/>
    </source>
</evidence>
<proteinExistence type="predicted"/>
<reference evidence="3 4" key="1">
    <citation type="journal article" date="2011" name="Genome Res.">
        <title>Chromosome and gene copy number variation allow major structural change between species and strains of Leishmania.</title>
        <authorList>
            <person name="Rogers M.B."/>
            <person name="Hilley J.D."/>
            <person name="Dickens N.J."/>
            <person name="Wilkes J."/>
            <person name="Bates P.A."/>
            <person name="Depledge D.P."/>
            <person name="Harris D."/>
            <person name="Her Y."/>
            <person name="Herzyk P."/>
            <person name="Imamura H."/>
            <person name="Otto T.D."/>
            <person name="Sanders M."/>
            <person name="Seeger K."/>
            <person name="Dujardin J.C."/>
            <person name="Berriman M."/>
            <person name="Smith D.F."/>
            <person name="Hertz-Fowler C."/>
            <person name="Mottram J.C."/>
        </authorList>
    </citation>
    <scope>NUCLEOTIDE SEQUENCE [LARGE SCALE GENOMIC DNA]</scope>
    <source>
        <strain evidence="3 4">MHOM/GT/2001/U1103</strain>
    </source>
</reference>
<protein>
    <recommendedName>
        <fullName evidence="2">Proteasome activator complex subunit 4 C-terminal domain-containing protein</fullName>
    </recommendedName>
</protein>
<dbReference type="Proteomes" id="UP000007259">
    <property type="component" value="Chromosome 7"/>
</dbReference>
<feature type="compositionally biased region" description="Polar residues" evidence="1">
    <location>
        <begin position="30"/>
        <end position="45"/>
    </location>
</feature>
<dbReference type="GO" id="GO:0016504">
    <property type="term" value="F:peptidase activator activity"/>
    <property type="evidence" value="ECO:0007669"/>
    <property type="project" value="InterPro"/>
</dbReference>
<dbReference type="GeneID" id="13447040"/>
<evidence type="ECO:0000256" key="1">
    <source>
        <dbReference type="SAM" id="MobiDB-lite"/>
    </source>
</evidence>
<feature type="compositionally biased region" description="Basic and acidic residues" evidence="1">
    <location>
        <begin position="1858"/>
        <end position="1879"/>
    </location>
</feature>
<feature type="region of interest" description="Disordered" evidence="1">
    <location>
        <begin position="388"/>
        <end position="412"/>
    </location>
</feature>
<evidence type="ECO:0000259" key="2">
    <source>
        <dbReference type="Pfam" id="PF11919"/>
    </source>
</evidence>
<dbReference type="InterPro" id="IPR016024">
    <property type="entry name" value="ARM-type_fold"/>
</dbReference>
<feature type="compositionally biased region" description="Basic and acidic residues" evidence="1">
    <location>
        <begin position="390"/>
        <end position="401"/>
    </location>
</feature>
<dbReference type="GO" id="GO:0010499">
    <property type="term" value="P:proteasomal ubiquitin-independent protein catabolic process"/>
    <property type="evidence" value="ECO:0007669"/>
    <property type="project" value="TreeGrafter"/>
</dbReference>
<dbReference type="SUPFAM" id="SSF48371">
    <property type="entry name" value="ARM repeat"/>
    <property type="match status" value="1"/>
</dbReference>
<accession>E9ALB1</accession>
<feature type="region of interest" description="Disordered" evidence="1">
    <location>
        <begin position="1"/>
        <end position="45"/>
    </location>
</feature>
<feature type="region of interest" description="Disordered" evidence="1">
    <location>
        <begin position="621"/>
        <end position="652"/>
    </location>
</feature>
<dbReference type="PhylomeDB" id="E9ALB1"/>
<dbReference type="PANTHER" id="PTHR32170:SF3">
    <property type="entry name" value="PROTEASOME ACTIVATOR COMPLEX SUBUNIT 4"/>
    <property type="match status" value="1"/>
</dbReference>
<name>E9ALB1_LEIMU</name>
<feature type="region of interest" description="Disordered" evidence="1">
    <location>
        <begin position="2323"/>
        <end position="2342"/>
    </location>
</feature>
<organism evidence="3 4">
    <name type="scientific">Leishmania mexicana (strain MHOM/GT/2001/U1103)</name>
    <dbReference type="NCBI Taxonomy" id="929439"/>
    <lineage>
        <taxon>Eukaryota</taxon>
        <taxon>Discoba</taxon>
        <taxon>Euglenozoa</taxon>
        <taxon>Kinetoplastea</taxon>
        <taxon>Metakinetoplastina</taxon>
        <taxon>Trypanosomatida</taxon>
        <taxon>Trypanosomatidae</taxon>
        <taxon>Leishmaniinae</taxon>
        <taxon>Leishmania</taxon>
    </lineage>
</organism>
<dbReference type="GO" id="GO:0070628">
    <property type="term" value="F:proteasome binding"/>
    <property type="evidence" value="ECO:0007669"/>
    <property type="project" value="InterPro"/>
</dbReference>
<feature type="compositionally biased region" description="Low complexity" evidence="1">
    <location>
        <begin position="18"/>
        <end position="29"/>
    </location>
</feature>
<dbReference type="OrthoDB" id="242645at2759"/>
<keyword evidence="4" id="KW-1185">Reference proteome</keyword>
<dbReference type="InterPro" id="IPR035309">
    <property type="entry name" value="PSME4"/>
</dbReference>
<sequence length="2434" mass="260641">MSSSRSWSSSEGDGNDHAASWWSDASDAANSVTDEANAQFATPCQRTEEDRLAADGVVDRVEDVGRLEPRERIHRYIDQCIPPALMAHQRSADGRLLVQLCAELEAFGTPKAWANHVPATVFDEYAAPPTTGARGIEATHPAGVALEPGPRSDVFEAALYSCENVAYPSHPSLAELRRAAESGSGTAVPWSTLTRHLSYLSVRLHGLLSAPHGRLGACVLPLRLQASVVPLLYGWATHWPLIEADIECWRAVVRCFHAACRPPIPDKAFSDAHAEAALRVPFTLPWQPLAALCLSARDERNAELPSWRSTLTAIVTSLPSLCRRASPHFSAAAVDGLWGLVADQLAPTEDGVAALSLFVRLVPYRHLCQPKPDVIVTHDAIENEAITLTGEKDRGSHRQQEGELASTTAAAAPPQLTARGQQILRFLLVETGSWQPPGRPSPAVAPSGAKGKKSKVASQGFYLTWERAVMTFAGSLARAHPGVAGMDAFAEPLFTAWLQALQLPAGSGAGLPGASATSAAAVSHLMRNGGHETNALTGSSTARGGPEASSRAISWTAAPYVRLLNGFPDTGDSPLWRHLERWLHATSVLVRPGMPCTKGSAADRVCHCYSSLAREAVRRCAPDEKRAAPKRQTSRGAAVVEGGPDAQASAPPDDAAAKWTAAQAARRWGPASAERFVSLLLPHAVAAFQARARQAQPLLWALLRLSPATVLPDFLKCVRTGLRSPTEVAAQRAVSTRLLIGAVPTILADAEAASLLSSSTSSGTLLAFLRETLPSMLTFVNPSDVVSALPVLSLVAVATSYAGAEEVLGTVDEVDAFAKAYVARLLPLFAANADVKDGHFPNADVMVPPFLRTLPSTTLTMVTREVLREAQCRDHGARMAGLVRMVAACAPAQAWGWAQKHWLRVLLDTSARDAEVEWAAPLLAACVADLGDRSLARAHATSIWRGVQLQLRILTSKTRRTAAAQVMEALMTSLIRPRECAETHLRISSGKQLRLQQLQAAAAADPGAATELPLPRIGTATEARVCVEWPGAEDVQVAVDLLNASLEDCVRVMEAVSGGAVLNTAAAGATASVSSDGGISLYAQFFAVASIATAAPRGGADAVFCESAAAVTRYSVLEGTLHWMLRLLCACEWVFIEPTPTATAADPQLTRGVPWWDVNPHVAWRPTGAPLLPASCRPAYTRAEIFEVLRRHVCPPMLRQHVFVPLRQCGVELKEWFGAPSGEEAPTSADDSQADVVELLRLLQWLSSSIVRLPQQRWRPAASLSHYLRRTIGRQCPWVRRRLPLGCWADRSLQLQVEAVVHGHLPVTQKTFSDVVSVVQSLCLSPRRSVWGAAMRLLVHVRLFGALDSASLAMFEGRVRAVATDVICQWRAGAASAASESTVANTAPRPREQQLLPATTTAAVESSGDGNGRAGQPIALISPAAIGVPPSATLRLHTLQSAMEGVQTLLMSLALNREFFEMPTTCMESLRFLVRFPEELRSVTAGLLLPQFTERVRSSQALLVTGAARSPAFTEELVQLAYELAATYPARAVLLVAYAHLVYWPSPCRWVSLRAVRYLTRLSLSSHVVLRCVAADLLQAVSLPVTVREPTWTVCAVPGALAVPASFLLSPDAAKELLSETEQRSHEAAVAATQDCVQRLTVACPLMPYYVGTKGLVLPLSYLTVPRCAASALGLHPVQPGAEVTSSHCNAITGAAFVDAITDTQPSDAAAYRRQWLATLLGSMSGGGGGVTVVDAEEEEAESCRAADATARQLSPHSWVLRLLALPVECSHVHHDRQVASPTTVVKLLASLSQEPGADDASFPFSSATLLLLEWADDALRAWRRRRGETNEPRNGDKQHTCAADTGDCDGPSVSSSERGEGGAHGHAGRDDGKEGTREVEEDEMYRLFRSLAMVSSAVLRLTAPLRPTAAPGSAHKGPTYAELRTRAVHFFSDVVACVCSHAAVPHRVAQRVMVVAFTTLGESLASEELWMMVYALVGQLGSTDHTETATAAADDARSGGDDTWSQRRQRLLSFMAALFCGVPPAVIGPNLPRLVALVEAHAQAFSFSSADQVRRMAAMAVAQLIRCTALQSSLRVEFNGCRASADALMVSLLRRANTIVFHGRLPLVCAGAENEDRLSKALPETCAAAAVSSGEAPDSAGVGSPTSQDAALLTFTALCLQQSPAQMLEAHAHDMVLLLCCSLDLSFTEVQRLHEAAEAALASLVALRMSKTRVHELIEQLCSVCTGSVRYGTSRRAKVACTRALRRLIFPNLHRIGRFSVMEQVAAASLSALAHRDAGIRAEGSHLLAVLTKVAAEAQTRVLVQRLIQELRQLPRETAAAASAATEYQQEDAPSSSGAGPVSVGRRVVLVQALGAVVLADPGEPSSYVPRVMTQLAGCAREGNTECGRVAKRVFEEWWHAHREGWEHVYKSCFTPVQVDAMSDLLLAPRYYA</sequence>
<dbReference type="OMA" id="WATHWPL"/>
<dbReference type="GO" id="GO:0005634">
    <property type="term" value="C:nucleus"/>
    <property type="evidence" value="ECO:0007669"/>
    <property type="project" value="TreeGrafter"/>
</dbReference>
<gene>
    <name evidence="3" type="ORF">LMXM_07_0940</name>
</gene>
<dbReference type="Pfam" id="PF11919">
    <property type="entry name" value="PSME4_C"/>
    <property type="match status" value="1"/>
</dbReference>
<dbReference type="EMBL" id="FR799560">
    <property type="protein sequence ID" value="CBZ23714.1"/>
    <property type="molecule type" value="Genomic_DNA"/>
</dbReference>
<feature type="region of interest" description="Disordered" evidence="1">
    <location>
        <begin position="1826"/>
        <end position="1880"/>
    </location>
</feature>
<dbReference type="RefSeq" id="XP_003872245.1">
    <property type="nucleotide sequence ID" value="XM_003872196.1"/>
</dbReference>
<feature type="domain" description="Proteasome activator complex subunit 4 C-terminal" evidence="2">
    <location>
        <begin position="2348"/>
        <end position="2434"/>
    </location>
</feature>
<dbReference type="InterPro" id="IPR021843">
    <property type="entry name" value="PSME4_C"/>
</dbReference>
<feature type="compositionally biased region" description="Basic and acidic residues" evidence="1">
    <location>
        <begin position="1828"/>
        <end position="1840"/>
    </location>
</feature>
<dbReference type="VEuPathDB" id="TriTrypDB:LmxM.07.0940"/>
<dbReference type="PANTHER" id="PTHR32170">
    <property type="entry name" value="PROTEASOME ACTIVATOR COMPLEX SUBUNIT 4"/>
    <property type="match status" value="1"/>
</dbReference>